<reference evidence="1 2" key="1">
    <citation type="submission" date="2018-06" db="EMBL/GenBank/DDBJ databases">
        <title>OYT1 Genome Sequencing.</title>
        <authorList>
            <person name="Kato S."/>
            <person name="Itoh T."/>
            <person name="Ohkuma M."/>
        </authorList>
    </citation>
    <scope>NUCLEOTIDE SEQUENCE [LARGE SCALE GENOMIC DNA]</scope>
    <source>
        <strain evidence="1 2">OYT1</strain>
    </source>
</reference>
<evidence type="ECO:0000313" key="2">
    <source>
        <dbReference type="Proteomes" id="UP000033070"/>
    </source>
</evidence>
<proteinExistence type="predicted"/>
<sequence length="135" mass="14668">MNTNLKAYFVEMKITAVVMAEDRFSAVVEAESLTNEIMMTSDANIDRVVLVESLDQFATLDPDWDGECVPFGYYGNTRLKDLLPQEKCAQPSPRRPSCAVNGIPGSGMVCGRVIVGLKECSLPLGHCEHQEGGAA</sequence>
<protein>
    <submittedName>
        <fullName evidence="1">Uncharacterized protein</fullName>
    </submittedName>
</protein>
<dbReference type="RefSeq" id="WP_062627569.1">
    <property type="nucleotide sequence ID" value="NZ_AP018738.1"/>
</dbReference>
<gene>
    <name evidence="1" type="ORF">OYT1_ch1620</name>
</gene>
<keyword evidence="2" id="KW-1185">Reference proteome</keyword>
<dbReference type="EMBL" id="AP018738">
    <property type="protein sequence ID" value="BBE51167.1"/>
    <property type="molecule type" value="Genomic_DNA"/>
</dbReference>
<dbReference type="AlphaFoldDB" id="A0A2Z6GCK0"/>
<dbReference type="STRING" id="1188319.OYT1_02470"/>
<organism evidence="1 2">
    <name type="scientific">Ferriphaselus amnicola</name>
    <dbReference type="NCBI Taxonomy" id="1188319"/>
    <lineage>
        <taxon>Bacteria</taxon>
        <taxon>Pseudomonadati</taxon>
        <taxon>Pseudomonadota</taxon>
        <taxon>Betaproteobacteria</taxon>
        <taxon>Nitrosomonadales</taxon>
        <taxon>Gallionellaceae</taxon>
        <taxon>Ferriphaselus</taxon>
    </lineage>
</organism>
<name>A0A2Z6GCK0_9PROT</name>
<dbReference type="KEGG" id="fam:OYT1_ch1620"/>
<accession>A0A2Z6GCK0</accession>
<evidence type="ECO:0000313" key="1">
    <source>
        <dbReference type="EMBL" id="BBE51167.1"/>
    </source>
</evidence>
<dbReference type="Proteomes" id="UP000033070">
    <property type="component" value="Chromosome"/>
</dbReference>
<dbReference type="OrthoDB" id="8703724at2"/>